<dbReference type="Proteomes" id="UP000499080">
    <property type="component" value="Unassembled WGS sequence"/>
</dbReference>
<evidence type="ECO:0000313" key="2">
    <source>
        <dbReference type="Proteomes" id="UP000499080"/>
    </source>
</evidence>
<organism evidence="1 2">
    <name type="scientific">Araneus ventricosus</name>
    <name type="common">Orbweaver spider</name>
    <name type="synonym">Epeira ventricosa</name>
    <dbReference type="NCBI Taxonomy" id="182803"/>
    <lineage>
        <taxon>Eukaryota</taxon>
        <taxon>Metazoa</taxon>
        <taxon>Ecdysozoa</taxon>
        <taxon>Arthropoda</taxon>
        <taxon>Chelicerata</taxon>
        <taxon>Arachnida</taxon>
        <taxon>Araneae</taxon>
        <taxon>Araneomorphae</taxon>
        <taxon>Entelegynae</taxon>
        <taxon>Araneoidea</taxon>
        <taxon>Araneidae</taxon>
        <taxon>Araneus</taxon>
    </lineage>
</organism>
<keyword evidence="2" id="KW-1185">Reference proteome</keyword>
<dbReference type="AlphaFoldDB" id="A0A4Y2GA74"/>
<comment type="caution">
    <text evidence="1">The sequence shown here is derived from an EMBL/GenBank/DDBJ whole genome shotgun (WGS) entry which is preliminary data.</text>
</comment>
<dbReference type="EMBL" id="BGPR01001231">
    <property type="protein sequence ID" value="GBM48864.1"/>
    <property type="molecule type" value="Genomic_DNA"/>
</dbReference>
<gene>
    <name evidence="1" type="ORF">AVEN_36921_1</name>
</gene>
<evidence type="ECO:0000313" key="1">
    <source>
        <dbReference type="EMBL" id="GBM48864.1"/>
    </source>
</evidence>
<name>A0A4Y2GA74_ARAVE</name>
<accession>A0A4Y2GA74</accession>
<reference evidence="1 2" key="1">
    <citation type="journal article" date="2019" name="Sci. Rep.">
        <title>Orb-weaving spider Araneus ventricosus genome elucidates the spidroin gene catalogue.</title>
        <authorList>
            <person name="Kono N."/>
            <person name="Nakamura H."/>
            <person name="Ohtoshi R."/>
            <person name="Moran D.A.P."/>
            <person name="Shinohara A."/>
            <person name="Yoshida Y."/>
            <person name="Fujiwara M."/>
            <person name="Mori M."/>
            <person name="Tomita M."/>
            <person name="Arakawa K."/>
        </authorList>
    </citation>
    <scope>NUCLEOTIDE SEQUENCE [LARGE SCALE GENOMIC DNA]</scope>
</reference>
<protein>
    <submittedName>
        <fullName evidence="1">Uncharacterized protein</fullName>
    </submittedName>
</protein>
<sequence>MDDFNNLNWINIRLFTFKSFWIALCNDAQKTISFMYDFYQMDGLPFLNRNRYYTIGKKDCVAKCQQGYSTLGVVIKELYHAAYAILTPCRSMAPIHN</sequence>
<proteinExistence type="predicted"/>